<dbReference type="AlphaFoldDB" id="A0AA97L196"/>
<keyword evidence="6" id="KW-0675">Receptor</keyword>
<keyword evidence="2" id="KW-0812">Transmembrane</keyword>
<dbReference type="InterPro" id="IPR011162">
    <property type="entry name" value="MHC_I/II-like_Ag-recog"/>
</dbReference>
<sequence length="232" mass="26098">MLVLVLPLLPWLLCHSTNGADFHAINMLHLSYFPDNSSVEVVGNATLDGKLTHSVEGRNKQLSVSQLLPLEPSHLWKQRENHLRLYLQQFHDVVNMTARERNIAYPFHVHCNQGCVIFHNGTSYSFYEVALDGRDFLKFYSANATWVPLEASPAALYISGQLNKYNESTKSLQFFLQETCVQFVTEHSDVNQPLTGEHQGRSHTPLVLGIIMGAFALLGLAVCIFLCTGVKR</sequence>
<dbReference type="InterPro" id="IPR037055">
    <property type="entry name" value="MHC_I-like_Ag-recog_sf"/>
</dbReference>
<evidence type="ECO:0000256" key="1">
    <source>
        <dbReference type="ARBA" id="ARBA00023180"/>
    </source>
</evidence>
<keyword evidence="1" id="KW-0325">Glycoprotein</keyword>
<dbReference type="KEGG" id="emc:129331961"/>
<dbReference type="GO" id="GO:0005615">
    <property type="term" value="C:extracellular space"/>
    <property type="evidence" value="ECO:0007669"/>
    <property type="project" value="TreeGrafter"/>
</dbReference>
<gene>
    <name evidence="6" type="primary">PROCR</name>
</gene>
<dbReference type="SUPFAM" id="SSF54452">
    <property type="entry name" value="MHC antigen-recognition domain"/>
    <property type="match status" value="1"/>
</dbReference>
<evidence type="ECO:0000313" key="6">
    <source>
        <dbReference type="RefSeq" id="XP_054838640.1"/>
    </source>
</evidence>
<evidence type="ECO:0000256" key="3">
    <source>
        <dbReference type="SAM" id="SignalP"/>
    </source>
</evidence>
<dbReference type="Gene3D" id="3.30.500.10">
    <property type="entry name" value="MHC class I-like antigen recognition-like"/>
    <property type="match status" value="1"/>
</dbReference>
<feature type="signal peptide" evidence="3">
    <location>
        <begin position="1"/>
        <end position="19"/>
    </location>
</feature>
<dbReference type="Proteomes" id="UP001190640">
    <property type="component" value="Chromosome 6"/>
</dbReference>
<name>A0AA97L196_EUBMA</name>
<feature type="chain" id="PRO_5041652599" evidence="3">
    <location>
        <begin position="20"/>
        <end position="232"/>
    </location>
</feature>
<organism evidence="5 6">
    <name type="scientific">Eublepharis macularius</name>
    <name type="common">Leopard gecko</name>
    <name type="synonym">Cyrtodactylus macularius</name>
    <dbReference type="NCBI Taxonomy" id="481883"/>
    <lineage>
        <taxon>Eukaryota</taxon>
        <taxon>Metazoa</taxon>
        <taxon>Chordata</taxon>
        <taxon>Craniata</taxon>
        <taxon>Vertebrata</taxon>
        <taxon>Euteleostomi</taxon>
        <taxon>Lepidosauria</taxon>
        <taxon>Squamata</taxon>
        <taxon>Bifurcata</taxon>
        <taxon>Gekkota</taxon>
        <taxon>Eublepharidae</taxon>
        <taxon>Eublepharinae</taxon>
        <taxon>Eublepharis</taxon>
    </lineage>
</organism>
<evidence type="ECO:0000256" key="2">
    <source>
        <dbReference type="SAM" id="Phobius"/>
    </source>
</evidence>
<dbReference type="PANTHER" id="PTHR15349:SF0">
    <property type="entry name" value="ENDOTHELIAL PROTEIN C RECEPTOR"/>
    <property type="match status" value="1"/>
</dbReference>
<dbReference type="CTD" id="10544"/>
<feature type="domain" description="MHC class I-like antigen recognition-like" evidence="4">
    <location>
        <begin position="1"/>
        <end position="185"/>
    </location>
</feature>
<keyword evidence="2" id="KW-1133">Transmembrane helix</keyword>
<keyword evidence="5" id="KW-1185">Reference proteome</keyword>
<dbReference type="RefSeq" id="XP_054838640.1">
    <property type="nucleotide sequence ID" value="XM_054982665.1"/>
</dbReference>
<accession>A0AA97L196</accession>
<evidence type="ECO:0000259" key="4">
    <source>
        <dbReference type="Pfam" id="PF16497"/>
    </source>
</evidence>
<dbReference type="InterPro" id="IPR015669">
    <property type="entry name" value="Endothetial_C_recpt"/>
</dbReference>
<dbReference type="PANTHER" id="PTHR15349">
    <property type="entry name" value="ENDOTHELIAL PROTEIN C RECEPTOR"/>
    <property type="match status" value="1"/>
</dbReference>
<dbReference type="GeneID" id="129331961"/>
<evidence type="ECO:0000313" key="5">
    <source>
        <dbReference type="Proteomes" id="UP001190640"/>
    </source>
</evidence>
<feature type="transmembrane region" description="Helical" evidence="2">
    <location>
        <begin position="206"/>
        <end position="227"/>
    </location>
</feature>
<dbReference type="GO" id="GO:0038023">
    <property type="term" value="F:signaling receptor activity"/>
    <property type="evidence" value="ECO:0007669"/>
    <property type="project" value="InterPro"/>
</dbReference>
<keyword evidence="2" id="KW-0472">Membrane</keyword>
<protein>
    <submittedName>
        <fullName evidence="6">Endothelial protein C receptor isoform X1</fullName>
    </submittedName>
</protein>
<reference evidence="6" key="1">
    <citation type="submission" date="2025-08" db="UniProtKB">
        <authorList>
            <consortium name="RefSeq"/>
        </authorList>
    </citation>
    <scope>IDENTIFICATION</scope>
    <source>
        <tissue evidence="6">Blood</tissue>
    </source>
</reference>
<keyword evidence="3" id="KW-0732">Signal</keyword>
<dbReference type="GO" id="GO:0050819">
    <property type="term" value="P:negative regulation of coagulation"/>
    <property type="evidence" value="ECO:0007669"/>
    <property type="project" value="TreeGrafter"/>
</dbReference>
<dbReference type="Pfam" id="PF16497">
    <property type="entry name" value="MHC_I_3"/>
    <property type="match status" value="1"/>
</dbReference>
<proteinExistence type="predicted"/>
<dbReference type="InterPro" id="IPR011161">
    <property type="entry name" value="MHC_I-like_Ag-recog"/>
</dbReference>